<organism evidence="3 4">
    <name type="scientific">Coffea canephora</name>
    <name type="common">Robusta coffee</name>
    <dbReference type="NCBI Taxonomy" id="49390"/>
    <lineage>
        <taxon>Eukaryota</taxon>
        <taxon>Viridiplantae</taxon>
        <taxon>Streptophyta</taxon>
        <taxon>Embryophyta</taxon>
        <taxon>Tracheophyta</taxon>
        <taxon>Spermatophyta</taxon>
        <taxon>Magnoliopsida</taxon>
        <taxon>eudicotyledons</taxon>
        <taxon>Gunneridae</taxon>
        <taxon>Pentapetalae</taxon>
        <taxon>asterids</taxon>
        <taxon>lamiids</taxon>
        <taxon>Gentianales</taxon>
        <taxon>Rubiaceae</taxon>
        <taxon>Ixoroideae</taxon>
        <taxon>Gardenieae complex</taxon>
        <taxon>Bertiereae - Coffeeae clade</taxon>
        <taxon>Coffeeae</taxon>
        <taxon>Coffea</taxon>
    </lineage>
</organism>
<dbReference type="FunFam" id="1.20.1260.60:FF:000003">
    <property type="entry name" value="IST1-like protein isoform A"/>
    <property type="match status" value="1"/>
</dbReference>
<dbReference type="InterPro" id="IPR005061">
    <property type="entry name" value="Ist1"/>
</dbReference>
<feature type="compositionally biased region" description="Acidic residues" evidence="2">
    <location>
        <begin position="384"/>
        <end position="394"/>
    </location>
</feature>
<protein>
    <recommendedName>
        <fullName evidence="5">IST1-like protein</fullName>
    </recommendedName>
</protein>
<dbReference type="Proteomes" id="UP000295252">
    <property type="component" value="Chromosome IX"/>
</dbReference>
<dbReference type="InParanoid" id="A0A068U2I7"/>
<dbReference type="GO" id="GO:0015031">
    <property type="term" value="P:protein transport"/>
    <property type="evidence" value="ECO:0007669"/>
    <property type="project" value="InterPro"/>
</dbReference>
<dbReference type="PANTHER" id="PTHR12161:SF55">
    <property type="entry name" value="REGULATOR OF VPS4 ACTIVITY IN THE MVB PATHWAY PROTEIN"/>
    <property type="match status" value="1"/>
</dbReference>
<accession>A0A068U2I7</accession>
<dbReference type="Gramene" id="CDP01823">
    <property type="protein sequence ID" value="CDP01823"/>
    <property type="gene ID" value="GSCOC_T00036993001"/>
</dbReference>
<evidence type="ECO:0008006" key="5">
    <source>
        <dbReference type="Google" id="ProtNLM"/>
    </source>
</evidence>
<reference evidence="4" key="1">
    <citation type="journal article" date="2014" name="Science">
        <title>The coffee genome provides insight into the convergent evolution of caffeine biosynthesis.</title>
        <authorList>
            <person name="Denoeud F."/>
            <person name="Carretero-Paulet L."/>
            <person name="Dereeper A."/>
            <person name="Droc G."/>
            <person name="Guyot R."/>
            <person name="Pietrella M."/>
            <person name="Zheng C."/>
            <person name="Alberti A."/>
            <person name="Anthony F."/>
            <person name="Aprea G."/>
            <person name="Aury J.M."/>
            <person name="Bento P."/>
            <person name="Bernard M."/>
            <person name="Bocs S."/>
            <person name="Campa C."/>
            <person name="Cenci A."/>
            <person name="Combes M.C."/>
            <person name="Crouzillat D."/>
            <person name="Da Silva C."/>
            <person name="Daddiego L."/>
            <person name="De Bellis F."/>
            <person name="Dussert S."/>
            <person name="Garsmeur O."/>
            <person name="Gayraud T."/>
            <person name="Guignon V."/>
            <person name="Jahn K."/>
            <person name="Jamilloux V."/>
            <person name="Joet T."/>
            <person name="Labadie K."/>
            <person name="Lan T."/>
            <person name="Leclercq J."/>
            <person name="Lepelley M."/>
            <person name="Leroy T."/>
            <person name="Li L.T."/>
            <person name="Librado P."/>
            <person name="Lopez L."/>
            <person name="Munoz A."/>
            <person name="Noel B."/>
            <person name="Pallavicini A."/>
            <person name="Perrotta G."/>
            <person name="Poncet V."/>
            <person name="Pot D."/>
            <person name="Priyono X."/>
            <person name="Rigoreau M."/>
            <person name="Rouard M."/>
            <person name="Rozas J."/>
            <person name="Tranchant-Dubreuil C."/>
            <person name="VanBuren R."/>
            <person name="Zhang Q."/>
            <person name="Andrade A.C."/>
            <person name="Argout X."/>
            <person name="Bertrand B."/>
            <person name="de Kochko A."/>
            <person name="Graziosi G."/>
            <person name="Henry R.J."/>
            <person name="Jayarama X."/>
            <person name="Ming R."/>
            <person name="Nagai C."/>
            <person name="Rounsley S."/>
            <person name="Sankoff D."/>
            <person name="Giuliano G."/>
            <person name="Albert V.A."/>
            <person name="Wincker P."/>
            <person name="Lashermes P."/>
        </authorList>
    </citation>
    <scope>NUCLEOTIDE SEQUENCE [LARGE SCALE GENOMIC DNA]</scope>
    <source>
        <strain evidence="4">cv. DH200-94</strain>
    </source>
</reference>
<keyword evidence="4" id="KW-1185">Reference proteome</keyword>
<proteinExistence type="inferred from homology"/>
<gene>
    <name evidence="3" type="ORF">GSCOC_T00036993001</name>
</gene>
<feature type="region of interest" description="Disordered" evidence="2">
    <location>
        <begin position="338"/>
        <end position="362"/>
    </location>
</feature>
<evidence type="ECO:0000256" key="1">
    <source>
        <dbReference type="ARBA" id="ARBA00005536"/>
    </source>
</evidence>
<dbReference type="FunCoup" id="A0A068U2I7">
    <property type="interactions" value="1723"/>
</dbReference>
<name>A0A068U2I7_COFCA</name>
<dbReference type="OMA" id="YQIDWDT"/>
<sequence>MTIAGAATEQCKKAMKIGLSLFGRRFNSSKCKTMAKMAVARIKLLRNKREVVIRQMRRDIAMLLEKKQDATARVRVEHVIREQNIMAANEFIELFCELIVARLQIIAKRRDCPADLKEGISSLIFAGPRCSEIPELLAIRDVFEKKYGKDFVSAATDLRPNAGVNRMLIEKLSVRTPSGEVKLKVMKEIAKEYQVDWDTTESEVELLKPPEERIEGPTTFASASGLPVKPVMNQSVAPEPPLTSKHPGVGESKTLHFQDSASAAEAAAKSAKEAIAAAEAAAYLVGKEAHASGFHNSKNGANMNKFISSVRSNSAGIYMPHDMAQDDEMMGDDEYKVQKSIKRRSSENSHSSSAEHNNFDTPKVYRRHSYNVPSARSDIKFDDSDCDDEIDVEEPPLNLRRHSYTVPPAKSDVKFDESDVDEEIEMEKPGQGMNQPPHRPAPQAPGMQGKRDSFPRVHPRLPDYDTLAARFEALKYRKS</sequence>
<dbReference type="Gene3D" id="1.20.1260.60">
    <property type="entry name" value="Vacuolar protein sorting-associated protein Ist1"/>
    <property type="match status" value="1"/>
</dbReference>
<dbReference type="InterPro" id="IPR042277">
    <property type="entry name" value="IST1-like"/>
</dbReference>
<feature type="region of interest" description="Disordered" evidence="2">
    <location>
        <begin position="376"/>
        <end position="462"/>
    </location>
</feature>
<dbReference type="EMBL" id="HG739091">
    <property type="protein sequence ID" value="CDP01823.1"/>
    <property type="molecule type" value="Genomic_DNA"/>
</dbReference>
<dbReference type="STRING" id="49390.A0A068U2I7"/>
<dbReference type="PANTHER" id="PTHR12161">
    <property type="entry name" value="IST1 FAMILY MEMBER"/>
    <property type="match status" value="1"/>
</dbReference>
<dbReference type="AlphaFoldDB" id="A0A068U2I7"/>
<comment type="similarity">
    <text evidence="1">Belongs to the IST1 family.</text>
</comment>
<evidence type="ECO:0000313" key="4">
    <source>
        <dbReference type="Proteomes" id="UP000295252"/>
    </source>
</evidence>
<evidence type="ECO:0000256" key="2">
    <source>
        <dbReference type="SAM" id="MobiDB-lite"/>
    </source>
</evidence>
<evidence type="ECO:0000313" key="3">
    <source>
        <dbReference type="EMBL" id="CDP01823.1"/>
    </source>
</evidence>
<dbReference type="OrthoDB" id="29853at2759"/>
<dbReference type="PhylomeDB" id="A0A068U2I7"/>
<dbReference type="Pfam" id="PF03398">
    <property type="entry name" value="Ist1"/>
    <property type="match status" value="1"/>
</dbReference>
<feature type="compositionally biased region" description="Basic and acidic residues" evidence="2">
    <location>
        <begin position="449"/>
        <end position="462"/>
    </location>
</feature>